<name>A0A9N8CZ40_PRORE</name>
<reference evidence="1" key="1">
    <citation type="submission" date="2020-05" db="EMBL/GenBank/DDBJ databases">
        <authorList>
            <person name="Delgado-Blas J."/>
        </authorList>
    </citation>
    <scope>NUCLEOTIDE SEQUENCE</scope>
    <source>
        <strain evidence="1">BB1453</strain>
    </source>
</reference>
<evidence type="ECO:0000313" key="2">
    <source>
        <dbReference type="Proteomes" id="UP000834611"/>
    </source>
</evidence>
<organism evidence="1 2">
    <name type="scientific">Providencia rettgeri</name>
    <dbReference type="NCBI Taxonomy" id="587"/>
    <lineage>
        <taxon>Bacteria</taxon>
        <taxon>Pseudomonadati</taxon>
        <taxon>Pseudomonadota</taxon>
        <taxon>Gammaproteobacteria</taxon>
        <taxon>Enterobacterales</taxon>
        <taxon>Morganellaceae</taxon>
        <taxon>Providencia</taxon>
    </lineage>
</organism>
<accession>A0A9N8CZ40</accession>
<dbReference type="AlphaFoldDB" id="A0A9N8CZ40"/>
<sequence>MHSTPSYGTNYLEDDGEVLFLKFKGKPLKAKPLIQKYPSSKSIVVFGHFLSFILI</sequence>
<dbReference type="EMBL" id="CAHPSF010000004">
    <property type="protein sequence ID" value="CAB5690942.1"/>
    <property type="molecule type" value="Genomic_DNA"/>
</dbReference>
<evidence type="ECO:0000313" key="1">
    <source>
        <dbReference type="EMBL" id="CAB5690942.1"/>
    </source>
</evidence>
<protein>
    <submittedName>
        <fullName evidence="1">Uncharacterized protein</fullName>
    </submittedName>
</protein>
<dbReference type="Proteomes" id="UP000834611">
    <property type="component" value="Unassembled WGS sequence"/>
</dbReference>
<comment type="caution">
    <text evidence="1">The sequence shown here is derived from an EMBL/GenBank/DDBJ whole genome shotgun (WGS) entry which is preliminary data.</text>
</comment>
<gene>
    <name evidence="1" type="ORF">GHA_01907</name>
</gene>
<proteinExistence type="predicted"/>